<organism evidence="1 2">
    <name type="scientific">Tribonema minus</name>
    <dbReference type="NCBI Taxonomy" id="303371"/>
    <lineage>
        <taxon>Eukaryota</taxon>
        <taxon>Sar</taxon>
        <taxon>Stramenopiles</taxon>
        <taxon>Ochrophyta</taxon>
        <taxon>PX clade</taxon>
        <taxon>Xanthophyceae</taxon>
        <taxon>Tribonematales</taxon>
        <taxon>Tribonemataceae</taxon>
        <taxon>Tribonema</taxon>
    </lineage>
</organism>
<comment type="caution">
    <text evidence="1">The sequence shown here is derived from an EMBL/GenBank/DDBJ whole genome shotgun (WGS) entry which is preliminary data.</text>
</comment>
<evidence type="ECO:0000313" key="1">
    <source>
        <dbReference type="EMBL" id="KAG5180908.1"/>
    </source>
</evidence>
<sequence>MQTASTEAVAQYFDEFDFCLDSMDSALSGPSMTKALNRQVEVHPNLTKTNILIKNVLILNSPEDHGPAERELTGLLGKFETAYATEPGYAEARAYLDAVCALGLPGPAASPAALDALAPNYMQAYRRVLSVLGDFGCAPLAPGAAGRAAPADADICLSVLDAIVEGHTKTKALNALSNRVVRTMCVGNDDDLACLAREMGSKRTAFMTKWVGGAQGGEWEGSQEDVYYQALIELLSNGLTAGARGLRNPWANAYARVVAALVRELGARRTPASSRVLTSFVTWESELRRTLRSAGWDENPLDLVGVWAVGDDMDLLPDYAPVAALSSGGGGGAAAAGGMLRVMLKRDGSAEIPDNGRVKGLRWRLDPGPTHLDTLRFEVRQAAGGGDALGGEEGALLSYTGYVDRGARIEARFSRRPLKMTGRLTRVVRGEQRPSTRFSMRLVERED</sequence>
<dbReference type="Proteomes" id="UP000664859">
    <property type="component" value="Unassembled WGS sequence"/>
</dbReference>
<dbReference type="EMBL" id="JAFCMP010000346">
    <property type="protein sequence ID" value="KAG5180908.1"/>
    <property type="molecule type" value="Genomic_DNA"/>
</dbReference>
<dbReference type="OrthoDB" id="41313at2759"/>
<name>A0A836CDA0_9STRA</name>
<reference evidence="1" key="1">
    <citation type="submission" date="2021-02" db="EMBL/GenBank/DDBJ databases">
        <title>First Annotated Genome of the Yellow-green Alga Tribonema minus.</title>
        <authorList>
            <person name="Mahan K.M."/>
        </authorList>
    </citation>
    <scope>NUCLEOTIDE SEQUENCE</scope>
    <source>
        <strain evidence="1">UTEX B ZZ1240</strain>
    </source>
</reference>
<keyword evidence="2" id="KW-1185">Reference proteome</keyword>
<protein>
    <submittedName>
        <fullName evidence="1">Uncharacterized protein</fullName>
    </submittedName>
</protein>
<proteinExistence type="predicted"/>
<gene>
    <name evidence="1" type="ORF">JKP88DRAFT_257987</name>
</gene>
<accession>A0A836CDA0</accession>
<evidence type="ECO:0000313" key="2">
    <source>
        <dbReference type="Proteomes" id="UP000664859"/>
    </source>
</evidence>
<dbReference type="AlphaFoldDB" id="A0A836CDA0"/>